<accession>A0A0G2DPX7</accession>
<evidence type="ECO:0000256" key="2">
    <source>
        <dbReference type="SAM" id="MobiDB-lite"/>
    </source>
</evidence>
<evidence type="ECO:0000313" key="5">
    <source>
        <dbReference type="Proteomes" id="UP000034182"/>
    </source>
</evidence>
<reference evidence="4 5" key="1">
    <citation type="submission" date="2015-03" db="EMBL/GenBank/DDBJ databases">
        <authorList>
            <person name="Morales-Cruz A."/>
            <person name="Amrine K.C."/>
            <person name="Cantu D."/>
        </authorList>
    </citation>
    <scope>NUCLEOTIDE SEQUENCE [LARGE SCALE GENOMIC DNA]</scope>
    <source>
        <strain evidence="4">DS831</strain>
    </source>
</reference>
<protein>
    <recommendedName>
        <fullName evidence="3">RING-type domain-containing protein</fullName>
    </recommendedName>
</protein>
<feature type="compositionally biased region" description="Low complexity" evidence="2">
    <location>
        <begin position="27"/>
        <end position="43"/>
    </location>
</feature>
<dbReference type="EMBL" id="LAQI01000416">
    <property type="protein sequence ID" value="KKY13102.1"/>
    <property type="molecule type" value="Genomic_DNA"/>
</dbReference>
<keyword evidence="1" id="KW-0862">Zinc</keyword>
<feature type="region of interest" description="Disordered" evidence="2">
    <location>
        <begin position="1"/>
        <end position="43"/>
    </location>
</feature>
<feature type="domain" description="RING-type" evidence="3">
    <location>
        <begin position="330"/>
        <end position="374"/>
    </location>
</feature>
<dbReference type="AlphaFoldDB" id="A0A0G2DPX7"/>
<evidence type="ECO:0000256" key="1">
    <source>
        <dbReference type="PROSITE-ProRule" id="PRU00175"/>
    </source>
</evidence>
<evidence type="ECO:0000313" key="4">
    <source>
        <dbReference type="EMBL" id="KKY13102.1"/>
    </source>
</evidence>
<organism evidence="4 5">
    <name type="scientific">Diplodia seriata</name>
    <dbReference type="NCBI Taxonomy" id="420778"/>
    <lineage>
        <taxon>Eukaryota</taxon>
        <taxon>Fungi</taxon>
        <taxon>Dikarya</taxon>
        <taxon>Ascomycota</taxon>
        <taxon>Pezizomycotina</taxon>
        <taxon>Dothideomycetes</taxon>
        <taxon>Dothideomycetes incertae sedis</taxon>
        <taxon>Botryosphaeriales</taxon>
        <taxon>Botryosphaeriaceae</taxon>
        <taxon>Diplodia</taxon>
    </lineage>
</organism>
<dbReference type="PROSITE" id="PS50089">
    <property type="entry name" value="ZF_RING_2"/>
    <property type="match status" value="1"/>
</dbReference>
<comment type="caution">
    <text evidence="4">The sequence shown here is derived from an EMBL/GenBank/DDBJ whole genome shotgun (WGS) entry which is preliminary data.</text>
</comment>
<proteinExistence type="predicted"/>
<sequence length="439" mass="49285">MLHKQDEVDSENPVKVDIRLSGPYHKPQPLTQPRTRSTTTPSIATRRNRPIAPLASLTHISRPAQRFDASGNSIHDPFNPYEHTSIADRSAIHDVWWQNYAYYVYYGMALDYIPILSRLYSYANTSSQREAIGYIAIANYLHLRLPVDLEVLDSHGTRVTQYAGPWNVASLRRDAYWYADEQLGGAEDADAPLALQVYRLTGIARDDAEARFLVNDPAAMEACAFYWLWQGRLGDFGDIFAGSRVSATDGTGEVALRLLGELPFEARAGCEDDGLEALAELPLAGYDVDTLDALPESRRDERAEDAAAALARARDLPDVPVGGAGEGPSCPICFSAYGLGPGEELPYVLICGCTVGYTCIENCLKNDPRCPHCRRRLYFRVPLSRRPGFSLVTMRGEKLKDVFWDDEDLEPDYWHYYRPFGDVNQEEGEELHPDPEEWR</sequence>
<dbReference type="Proteomes" id="UP000034182">
    <property type="component" value="Unassembled WGS sequence"/>
</dbReference>
<name>A0A0G2DPX7_9PEZI</name>
<dbReference type="SUPFAM" id="SSF57850">
    <property type="entry name" value="RING/U-box"/>
    <property type="match status" value="1"/>
</dbReference>
<keyword evidence="1" id="KW-0863">Zinc-finger</keyword>
<dbReference type="InterPro" id="IPR013083">
    <property type="entry name" value="Znf_RING/FYVE/PHD"/>
</dbReference>
<evidence type="ECO:0000259" key="3">
    <source>
        <dbReference type="PROSITE" id="PS50089"/>
    </source>
</evidence>
<reference evidence="4 5" key="2">
    <citation type="submission" date="2015-05" db="EMBL/GenBank/DDBJ databases">
        <title>Distinctive expansion of gene families associated with plant cell wall degradation and secondary metabolism in the genomes of grapevine trunk pathogens.</title>
        <authorList>
            <person name="Lawrence D.P."/>
            <person name="Travadon R."/>
            <person name="Rolshausen P.E."/>
            <person name="Baumgartner K."/>
        </authorList>
    </citation>
    <scope>NUCLEOTIDE SEQUENCE [LARGE SCALE GENOMIC DNA]</scope>
    <source>
        <strain evidence="4">DS831</strain>
    </source>
</reference>
<dbReference type="InterPro" id="IPR001841">
    <property type="entry name" value="Znf_RING"/>
</dbReference>
<dbReference type="GO" id="GO:0008270">
    <property type="term" value="F:zinc ion binding"/>
    <property type="evidence" value="ECO:0007669"/>
    <property type="project" value="UniProtKB-KW"/>
</dbReference>
<feature type="compositionally biased region" description="Basic and acidic residues" evidence="2">
    <location>
        <begin position="1"/>
        <end position="18"/>
    </location>
</feature>
<keyword evidence="1" id="KW-0479">Metal-binding</keyword>
<gene>
    <name evidence="4" type="ORF">UCDDS831_g09325</name>
</gene>
<dbReference type="Gene3D" id="3.30.40.10">
    <property type="entry name" value="Zinc/RING finger domain, C3HC4 (zinc finger)"/>
    <property type="match status" value="1"/>
</dbReference>